<accession>A0A9D4EEL7</accession>
<organism evidence="1 2">
    <name type="scientific">Dreissena polymorpha</name>
    <name type="common">Zebra mussel</name>
    <name type="synonym">Mytilus polymorpha</name>
    <dbReference type="NCBI Taxonomy" id="45954"/>
    <lineage>
        <taxon>Eukaryota</taxon>
        <taxon>Metazoa</taxon>
        <taxon>Spiralia</taxon>
        <taxon>Lophotrochozoa</taxon>
        <taxon>Mollusca</taxon>
        <taxon>Bivalvia</taxon>
        <taxon>Autobranchia</taxon>
        <taxon>Heteroconchia</taxon>
        <taxon>Euheterodonta</taxon>
        <taxon>Imparidentia</taxon>
        <taxon>Neoheterodontei</taxon>
        <taxon>Myida</taxon>
        <taxon>Dreissenoidea</taxon>
        <taxon>Dreissenidae</taxon>
        <taxon>Dreissena</taxon>
    </lineage>
</organism>
<proteinExistence type="predicted"/>
<comment type="caution">
    <text evidence="1">The sequence shown here is derived from an EMBL/GenBank/DDBJ whole genome shotgun (WGS) entry which is preliminary data.</text>
</comment>
<evidence type="ECO:0000313" key="2">
    <source>
        <dbReference type="Proteomes" id="UP000828390"/>
    </source>
</evidence>
<gene>
    <name evidence="1" type="ORF">DPMN_179362</name>
</gene>
<name>A0A9D4EEL7_DREPO</name>
<reference evidence="1" key="2">
    <citation type="submission" date="2020-11" db="EMBL/GenBank/DDBJ databases">
        <authorList>
            <person name="McCartney M.A."/>
            <person name="Auch B."/>
            <person name="Kono T."/>
            <person name="Mallez S."/>
            <person name="Becker A."/>
            <person name="Gohl D.M."/>
            <person name="Silverstein K.A.T."/>
            <person name="Koren S."/>
            <person name="Bechman K.B."/>
            <person name="Herman A."/>
            <person name="Abrahante J.E."/>
            <person name="Garbe J."/>
        </authorList>
    </citation>
    <scope>NUCLEOTIDE SEQUENCE</scope>
    <source>
        <strain evidence="1">Duluth1</strain>
        <tissue evidence="1">Whole animal</tissue>
    </source>
</reference>
<sequence length="109" mass="13124">MSQQTFKKYQSFSEISRHFCQMFTEVMTNISRILCQRRMQAPWRITFEQPNQWKMLLEIQDTTEDTYTFFIWIATESTDFIEKYLAGEAINVTQILNMEVRCTCIHNSM</sequence>
<dbReference type="EMBL" id="JAIWYP010000009">
    <property type="protein sequence ID" value="KAH3777913.1"/>
    <property type="molecule type" value="Genomic_DNA"/>
</dbReference>
<reference evidence="1" key="1">
    <citation type="journal article" date="2019" name="bioRxiv">
        <title>The Genome of the Zebra Mussel, Dreissena polymorpha: A Resource for Invasive Species Research.</title>
        <authorList>
            <person name="McCartney M.A."/>
            <person name="Auch B."/>
            <person name="Kono T."/>
            <person name="Mallez S."/>
            <person name="Zhang Y."/>
            <person name="Obille A."/>
            <person name="Becker A."/>
            <person name="Abrahante J.E."/>
            <person name="Garbe J."/>
            <person name="Badalamenti J.P."/>
            <person name="Herman A."/>
            <person name="Mangelson H."/>
            <person name="Liachko I."/>
            <person name="Sullivan S."/>
            <person name="Sone E.D."/>
            <person name="Koren S."/>
            <person name="Silverstein K.A.T."/>
            <person name="Beckman K.B."/>
            <person name="Gohl D.M."/>
        </authorList>
    </citation>
    <scope>NUCLEOTIDE SEQUENCE</scope>
    <source>
        <strain evidence="1">Duluth1</strain>
        <tissue evidence="1">Whole animal</tissue>
    </source>
</reference>
<protein>
    <submittedName>
        <fullName evidence="1">Uncharacterized protein</fullName>
    </submittedName>
</protein>
<evidence type="ECO:0000313" key="1">
    <source>
        <dbReference type="EMBL" id="KAH3777913.1"/>
    </source>
</evidence>
<keyword evidence="2" id="KW-1185">Reference proteome</keyword>
<dbReference type="AlphaFoldDB" id="A0A9D4EEL7"/>
<dbReference type="Proteomes" id="UP000828390">
    <property type="component" value="Unassembled WGS sequence"/>
</dbReference>